<dbReference type="AlphaFoldDB" id="A0AAN7PHK1"/>
<evidence type="ECO:0000313" key="4">
    <source>
        <dbReference type="EMBL" id="KAK4886662.1"/>
    </source>
</evidence>
<dbReference type="InterPro" id="IPR004279">
    <property type="entry name" value="Perilipin"/>
</dbReference>
<protein>
    <submittedName>
        <fullName evidence="4">Uncharacterized protein</fullName>
    </submittedName>
</protein>
<comment type="similarity">
    <text evidence="2">Belongs to the perilipin family.</text>
</comment>
<dbReference type="Proteomes" id="UP001353858">
    <property type="component" value="Unassembled WGS sequence"/>
</dbReference>
<dbReference type="PANTHER" id="PTHR14024:SF49">
    <property type="entry name" value="LIPID STORAGE DROPLETS SURFACE-BINDING PROTEIN 1"/>
    <property type="match status" value="1"/>
</dbReference>
<keyword evidence="3" id="KW-0551">Lipid droplet</keyword>
<evidence type="ECO:0000256" key="3">
    <source>
        <dbReference type="ARBA" id="ARBA00022677"/>
    </source>
</evidence>
<comment type="caution">
    <text evidence="4">The sequence shown here is derived from an EMBL/GenBank/DDBJ whole genome shotgun (WGS) entry which is preliminary data.</text>
</comment>
<gene>
    <name evidence="4" type="ORF">RN001_002933</name>
</gene>
<dbReference type="GO" id="GO:0005829">
    <property type="term" value="C:cytosol"/>
    <property type="evidence" value="ECO:0007669"/>
    <property type="project" value="TreeGrafter"/>
</dbReference>
<organism evidence="4 5">
    <name type="scientific">Aquatica leii</name>
    <dbReference type="NCBI Taxonomy" id="1421715"/>
    <lineage>
        <taxon>Eukaryota</taxon>
        <taxon>Metazoa</taxon>
        <taxon>Ecdysozoa</taxon>
        <taxon>Arthropoda</taxon>
        <taxon>Hexapoda</taxon>
        <taxon>Insecta</taxon>
        <taxon>Pterygota</taxon>
        <taxon>Neoptera</taxon>
        <taxon>Endopterygota</taxon>
        <taxon>Coleoptera</taxon>
        <taxon>Polyphaga</taxon>
        <taxon>Elateriformia</taxon>
        <taxon>Elateroidea</taxon>
        <taxon>Lampyridae</taxon>
        <taxon>Luciolinae</taxon>
        <taxon>Aquatica</taxon>
    </lineage>
</organism>
<name>A0AAN7PHK1_9COLE</name>
<dbReference type="PANTHER" id="PTHR14024">
    <property type="entry name" value="PERILIPIN"/>
    <property type="match status" value="1"/>
</dbReference>
<dbReference type="GO" id="GO:0005811">
    <property type="term" value="C:lipid droplet"/>
    <property type="evidence" value="ECO:0007669"/>
    <property type="project" value="UniProtKB-SubCell"/>
</dbReference>
<proteinExistence type="inferred from homology"/>
<reference evidence="5" key="1">
    <citation type="submission" date="2023-01" db="EMBL/GenBank/DDBJ databases">
        <title>Key to firefly adult light organ development and bioluminescence: homeobox transcription factors regulate luciferase expression and transportation to peroxisome.</title>
        <authorList>
            <person name="Fu X."/>
        </authorList>
    </citation>
    <scope>NUCLEOTIDE SEQUENCE [LARGE SCALE GENOMIC DNA]</scope>
</reference>
<accession>A0AAN7PHK1</accession>
<dbReference type="Pfam" id="PF03036">
    <property type="entry name" value="Perilipin"/>
    <property type="match status" value="1"/>
</dbReference>
<dbReference type="GO" id="GO:0010890">
    <property type="term" value="P:positive regulation of triglyceride storage"/>
    <property type="evidence" value="ECO:0007669"/>
    <property type="project" value="TreeGrafter"/>
</dbReference>
<keyword evidence="5" id="KW-1185">Reference proteome</keyword>
<evidence type="ECO:0000256" key="1">
    <source>
        <dbReference type="ARBA" id="ARBA00004502"/>
    </source>
</evidence>
<dbReference type="GO" id="GO:0019915">
    <property type="term" value="P:lipid storage"/>
    <property type="evidence" value="ECO:0007669"/>
    <property type="project" value="TreeGrafter"/>
</dbReference>
<dbReference type="EMBL" id="JARPUR010000001">
    <property type="protein sequence ID" value="KAK4886662.1"/>
    <property type="molecule type" value="Genomic_DNA"/>
</dbReference>
<sequence length="299" mass="32544">MSSAIKEIATSGGKNVYDLVYRATQKLETNKLAAGYSYFGRGKKLKFSSLKLNGLLIKAALKIFPNCSEKEAEVTIAKAPALCRTVCKNSVEIKMSSNEMNENAPTNPTETSSIHMESINRIAHLPAVEQTVQVATSIYGAVKDCSSVTNWTLTTAETTAHKAVEISKPILSQFEGPIKKVDEMLCTGLDYVEEKVPAVKLPPGEMYTTTKDYVSNKIQPAVDAAKHVVEPAVNSVRGIAEPYIQPAVDTACAIKDYGYQKVGEILHLNQEAKAIESKSVVECQDCVENSEKPKSIHSE</sequence>
<comment type="subcellular location">
    <subcellularLocation>
        <location evidence="1">Lipid droplet</location>
    </subcellularLocation>
</comment>
<evidence type="ECO:0000256" key="2">
    <source>
        <dbReference type="ARBA" id="ARBA00006311"/>
    </source>
</evidence>
<evidence type="ECO:0000313" key="5">
    <source>
        <dbReference type="Proteomes" id="UP001353858"/>
    </source>
</evidence>